<evidence type="ECO:0000256" key="1">
    <source>
        <dbReference type="ARBA" id="ARBA00022801"/>
    </source>
</evidence>
<dbReference type="SUPFAM" id="SSF63817">
    <property type="entry name" value="Sortase"/>
    <property type="match status" value="1"/>
</dbReference>
<protein>
    <submittedName>
        <fullName evidence="2">Sortase</fullName>
    </submittedName>
</protein>
<dbReference type="InterPro" id="IPR042001">
    <property type="entry name" value="Sortase_F"/>
</dbReference>
<keyword evidence="1" id="KW-0378">Hydrolase</keyword>
<reference evidence="2 3" key="1">
    <citation type="submission" date="2017-09" db="EMBL/GenBank/DDBJ databases">
        <title>Depth-based differentiation of microbial function through sediment-hosted aquifers and enrichment of novel symbionts in the deep terrestrial subsurface.</title>
        <authorList>
            <person name="Probst A.J."/>
            <person name="Ladd B."/>
            <person name="Jarett J.K."/>
            <person name="Geller-Mcgrath D.E."/>
            <person name="Sieber C.M."/>
            <person name="Emerson J.B."/>
            <person name="Anantharaman K."/>
            <person name="Thomas B.C."/>
            <person name="Malmstrom R."/>
            <person name="Stieglmeier M."/>
            <person name="Klingl A."/>
            <person name="Woyke T."/>
            <person name="Ryan C.M."/>
            <person name="Banfield J.F."/>
        </authorList>
    </citation>
    <scope>NUCLEOTIDE SEQUENCE [LARGE SCALE GENOMIC DNA]</scope>
    <source>
        <strain evidence="2">CG22_combo_CG10-13_8_21_14_all_32_8</strain>
    </source>
</reference>
<dbReference type="Gene3D" id="2.40.260.10">
    <property type="entry name" value="Sortase"/>
    <property type="match status" value="1"/>
</dbReference>
<dbReference type="GO" id="GO:0016787">
    <property type="term" value="F:hydrolase activity"/>
    <property type="evidence" value="ECO:0007669"/>
    <property type="project" value="UniProtKB-KW"/>
</dbReference>
<dbReference type="NCBIfam" id="TIGR01076">
    <property type="entry name" value="sortase_fam"/>
    <property type="match status" value="1"/>
</dbReference>
<dbReference type="CDD" id="cd05829">
    <property type="entry name" value="Sortase_F"/>
    <property type="match status" value="1"/>
</dbReference>
<gene>
    <name evidence="2" type="ORF">COW91_00980</name>
</gene>
<comment type="caution">
    <text evidence="2">The sequence shown here is derived from an EMBL/GenBank/DDBJ whole genome shotgun (WGS) entry which is preliminary data.</text>
</comment>
<dbReference type="InterPro" id="IPR005754">
    <property type="entry name" value="Sortase"/>
</dbReference>
<organism evidence="2 3">
    <name type="scientific">Candidatus Nomurabacteria bacterium CG22_combo_CG10-13_8_21_14_all_32_8</name>
    <dbReference type="NCBI Taxonomy" id="1974732"/>
    <lineage>
        <taxon>Bacteria</taxon>
        <taxon>Candidatus Nomuraibacteriota</taxon>
    </lineage>
</organism>
<dbReference type="Proteomes" id="UP000229176">
    <property type="component" value="Unassembled WGS sequence"/>
</dbReference>
<dbReference type="AlphaFoldDB" id="A0A2H0CGV4"/>
<name>A0A2H0CGV4_9BACT</name>
<proteinExistence type="predicted"/>
<dbReference type="Pfam" id="PF04203">
    <property type="entry name" value="Sortase"/>
    <property type="match status" value="1"/>
</dbReference>
<dbReference type="EMBL" id="PCTI01000011">
    <property type="protein sequence ID" value="PIP69132.1"/>
    <property type="molecule type" value="Genomic_DNA"/>
</dbReference>
<evidence type="ECO:0000313" key="3">
    <source>
        <dbReference type="Proteomes" id="UP000229176"/>
    </source>
</evidence>
<dbReference type="InterPro" id="IPR023365">
    <property type="entry name" value="Sortase_dom-sf"/>
</dbReference>
<accession>A0A2H0CGV4</accession>
<evidence type="ECO:0000313" key="2">
    <source>
        <dbReference type="EMBL" id="PIP69132.1"/>
    </source>
</evidence>
<sequence length="201" mass="22404">MQPKILSKQVLLLATLSGFILFVILLSNFFSKDSTQDSASFIENKTALSKEEQTHSDLQFRLKIPSINIDATIEYVGLAPDGTMGVPKSPVNVAWFNIGPRPGKKGSAVIAGHYGWKNNVSAVFDNLHKLRIGDEIFVEEKGIVTTFVVRKMRIYSKDEAVLDVFSSNDGKAHLNLITCTGIWNKEEKTRSDRLVVFTDKK</sequence>